<evidence type="ECO:0000256" key="1">
    <source>
        <dbReference type="ARBA" id="ARBA00023015"/>
    </source>
</evidence>
<dbReference type="PANTHER" id="PTHR43537:SF24">
    <property type="entry name" value="GLUCONATE OPERON TRANSCRIPTIONAL REPRESSOR"/>
    <property type="match status" value="1"/>
</dbReference>
<dbReference type="InterPro" id="IPR036390">
    <property type="entry name" value="WH_DNA-bd_sf"/>
</dbReference>
<accession>A0A2N8KL34</accession>
<proteinExistence type="predicted"/>
<protein>
    <submittedName>
        <fullName evidence="6">GntR family transcriptional regulator</fullName>
    </submittedName>
</protein>
<dbReference type="PANTHER" id="PTHR43537">
    <property type="entry name" value="TRANSCRIPTIONAL REGULATOR, GNTR FAMILY"/>
    <property type="match status" value="1"/>
</dbReference>
<evidence type="ECO:0000256" key="2">
    <source>
        <dbReference type="ARBA" id="ARBA00023125"/>
    </source>
</evidence>
<dbReference type="SUPFAM" id="SSF46785">
    <property type="entry name" value="Winged helix' DNA-binding domain"/>
    <property type="match status" value="2"/>
</dbReference>
<organism evidence="6 7">
    <name type="scientific">Achromobacter pulmonis</name>
    <dbReference type="NCBI Taxonomy" id="1389932"/>
    <lineage>
        <taxon>Bacteria</taxon>
        <taxon>Pseudomonadati</taxon>
        <taxon>Pseudomonadota</taxon>
        <taxon>Betaproteobacteria</taxon>
        <taxon>Burkholderiales</taxon>
        <taxon>Alcaligenaceae</taxon>
        <taxon>Achromobacter</taxon>
    </lineage>
</organism>
<keyword evidence="7" id="KW-1185">Reference proteome</keyword>
<dbReference type="PROSITE" id="PS50949">
    <property type="entry name" value="HTH_GNTR"/>
    <property type="match status" value="1"/>
</dbReference>
<dbReference type="GO" id="GO:0003700">
    <property type="term" value="F:DNA-binding transcription factor activity"/>
    <property type="evidence" value="ECO:0007669"/>
    <property type="project" value="InterPro"/>
</dbReference>
<sequence length="346" mass="38399">MKRAPRQSPVQDSGLPAEAAPPPEPGPRELRYDVIRNRLRQAILDGRVAAGLVLLEGPVAKVFGTSRVPVRKAFEMLHEENLLRKFQGRGYLVAPPGEQPAPRRLPIDEAALGLDTPDATIRIPSESERIYGQLEQAISTCVVFGHFRIDEARATEHFRANRAAVREALGRLVDRGLVEKSVYSSWRAGPLTARAIFQDFELRLLLAPQALRLSAPQLDPALPAALRRELASPSLDLEGLLRVERAIHVDCLAHHQNTKLLRILTRCELPLIVNQLFCRMFRQPVNPAVAAEYARIVDCLCEARFDQAAEALADHLRAASKRAPSQLKALAVLPEPPLPDYVVRIT</sequence>
<feature type="region of interest" description="Disordered" evidence="4">
    <location>
        <begin position="1"/>
        <end position="28"/>
    </location>
</feature>
<dbReference type="SMART" id="SM00345">
    <property type="entry name" value="HTH_GNTR"/>
    <property type="match status" value="1"/>
</dbReference>
<keyword evidence="1" id="KW-0805">Transcription regulation</keyword>
<dbReference type="RefSeq" id="WP_102772239.1">
    <property type="nucleotide sequence ID" value="NZ_POQS01000002.1"/>
</dbReference>
<keyword evidence="2" id="KW-0238">DNA-binding</keyword>
<comment type="caution">
    <text evidence="6">The sequence shown here is derived from an EMBL/GenBank/DDBJ whole genome shotgun (WGS) entry which is preliminary data.</text>
</comment>
<dbReference type="InterPro" id="IPR036388">
    <property type="entry name" value="WH-like_DNA-bd_sf"/>
</dbReference>
<name>A0A2N8KL34_9BURK</name>
<dbReference type="Proteomes" id="UP000235994">
    <property type="component" value="Unassembled WGS sequence"/>
</dbReference>
<dbReference type="InterPro" id="IPR000524">
    <property type="entry name" value="Tscrpt_reg_HTH_GntR"/>
</dbReference>
<evidence type="ECO:0000256" key="4">
    <source>
        <dbReference type="SAM" id="MobiDB-lite"/>
    </source>
</evidence>
<evidence type="ECO:0000313" key="7">
    <source>
        <dbReference type="Proteomes" id="UP000235994"/>
    </source>
</evidence>
<evidence type="ECO:0000313" key="6">
    <source>
        <dbReference type="EMBL" id="PND34166.1"/>
    </source>
</evidence>
<keyword evidence="3" id="KW-0804">Transcription</keyword>
<dbReference type="Gene3D" id="1.10.10.10">
    <property type="entry name" value="Winged helix-like DNA-binding domain superfamily/Winged helix DNA-binding domain"/>
    <property type="match status" value="2"/>
</dbReference>
<dbReference type="AlphaFoldDB" id="A0A2N8KL34"/>
<dbReference type="EMBL" id="POQS01000002">
    <property type="protein sequence ID" value="PND34166.1"/>
    <property type="molecule type" value="Genomic_DNA"/>
</dbReference>
<dbReference type="GO" id="GO:0003677">
    <property type="term" value="F:DNA binding"/>
    <property type="evidence" value="ECO:0007669"/>
    <property type="project" value="UniProtKB-KW"/>
</dbReference>
<dbReference type="Pfam" id="PF00392">
    <property type="entry name" value="GntR"/>
    <property type="match status" value="1"/>
</dbReference>
<gene>
    <name evidence="6" type="ORF">C1I89_07960</name>
</gene>
<evidence type="ECO:0000259" key="5">
    <source>
        <dbReference type="PROSITE" id="PS50949"/>
    </source>
</evidence>
<dbReference type="SUPFAM" id="SSF48008">
    <property type="entry name" value="GntR ligand-binding domain-like"/>
    <property type="match status" value="1"/>
</dbReference>
<reference evidence="6 7" key="1">
    <citation type="submission" date="2018-01" db="EMBL/GenBank/DDBJ databases">
        <title>The draft genome of an aniline degradation strain ANB-1.</title>
        <authorList>
            <person name="Zhang L."/>
            <person name="Jiang J."/>
        </authorList>
    </citation>
    <scope>NUCLEOTIDE SEQUENCE [LARGE SCALE GENOMIC DNA]</scope>
    <source>
        <strain evidence="6 7">ANB-1</strain>
    </source>
</reference>
<dbReference type="Gene3D" id="1.20.120.530">
    <property type="entry name" value="GntR ligand-binding domain-like"/>
    <property type="match status" value="1"/>
</dbReference>
<feature type="domain" description="HTH gntR-type" evidence="5">
    <location>
        <begin position="29"/>
        <end position="96"/>
    </location>
</feature>
<dbReference type="InterPro" id="IPR008920">
    <property type="entry name" value="TF_FadR/GntR_C"/>
</dbReference>
<evidence type="ECO:0000256" key="3">
    <source>
        <dbReference type="ARBA" id="ARBA00023163"/>
    </source>
</evidence>